<dbReference type="EMBL" id="FXAU01000001">
    <property type="protein sequence ID" value="SMG09786.1"/>
    <property type="molecule type" value="Genomic_DNA"/>
</dbReference>
<dbReference type="Proteomes" id="UP000192980">
    <property type="component" value="Unassembled WGS sequence"/>
</dbReference>
<gene>
    <name evidence="2" type="ORF">SAMN05660862_0487</name>
</gene>
<organism evidence="2 3">
    <name type="scientific">Sphingobacterium psychroaquaticum</name>
    <dbReference type="NCBI Taxonomy" id="561061"/>
    <lineage>
        <taxon>Bacteria</taxon>
        <taxon>Pseudomonadati</taxon>
        <taxon>Bacteroidota</taxon>
        <taxon>Sphingobacteriia</taxon>
        <taxon>Sphingobacteriales</taxon>
        <taxon>Sphingobacteriaceae</taxon>
        <taxon>Sphingobacterium</taxon>
    </lineage>
</organism>
<name>A0A1X7I694_9SPHI</name>
<accession>A0A1X7I694</accession>
<dbReference type="STRING" id="561061.SAMN05660862_0487"/>
<dbReference type="AlphaFoldDB" id="A0A1X7I694"/>
<evidence type="ECO:0000313" key="3">
    <source>
        <dbReference type="Proteomes" id="UP000192980"/>
    </source>
</evidence>
<dbReference type="OrthoDB" id="6705767at2"/>
<protein>
    <submittedName>
        <fullName evidence="2">Uncharacterized protein</fullName>
    </submittedName>
</protein>
<keyword evidence="3" id="KW-1185">Reference proteome</keyword>
<dbReference type="RefSeq" id="WP_085471361.1">
    <property type="nucleotide sequence ID" value="NZ_FXAU01000001.1"/>
</dbReference>
<reference evidence="2 3" key="1">
    <citation type="submission" date="2017-04" db="EMBL/GenBank/DDBJ databases">
        <authorList>
            <person name="Afonso C.L."/>
            <person name="Miller P.J."/>
            <person name="Scott M.A."/>
            <person name="Spackman E."/>
            <person name="Goraichik I."/>
            <person name="Dimitrov K.M."/>
            <person name="Suarez D.L."/>
            <person name="Swayne D.E."/>
        </authorList>
    </citation>
    <scope>NUCLEOTIDE SEQUENCE [LARGE SCALE GENOMIC DNA]</scope>
    <source>
        <strain evidence="2 3">DSM 22418</strain>
    </source>
</reference>
<sequence length="213" mass="24322">MGFNIAGIAINANLEDNITELSNILGENLVLDSEIDFETASENWKEEGIFDVYFGDRGTLIFGNTESLGDDFKAPKLQVFTFAISETSMLFAFTHSENNKILRAVMNVEGETVDEHGDELDVEENHDDISEVIWKQMSNVLGESYWKIEPDAKAYRYRIKENMHDKEDREIEAVYTAPTPKAPIVPSTPVVVQETDTPSEESEDSKKWWKFWK</sequence>
<evidence type="ECO:0000256" key="1">
    <source>
        <dbReference type="SAM" id="MobiDB-lite"/>
    </source>
</evidence>
<proteinExistence type="predicted"/>
<evidence type="ECO:0000313" key="2">
    <source>
        <dbReference type="EMBL" id="SMG09786.1"/>
    </source>
</evidence>
<feature type="region of interest" description="Disordered" evidence="1">
    <location>
        <begin position="176"/>
        <end position="206"/>
    </location>
</feature>